<accession>A0AAX1UH13</accession>
<dbReference type="Proteomes" id="UP000266305">
    <property type="component" value="Unassembled WGS sequence"/>
</dbReference>
<dbReference type="AlphaFoldDB" id="A0AAX1UH13"/>
<gene>
    <name evidence="1" type="ORF">D1114_18130</name>
</gene>
<organism evidence="1 2">
    <name type="scientific">Cereibacter sphaeroides</name>
    <name type="common">Rhodobacter sphaeroides</name>
    <dbReference type="NCBI Taxonomy" id="1063"/>
    <lineage>
        <taxon>Bacteria</taxon>
        <taxon>Pseudomonadati</taxon>
        <taxon>Pseudomonadota</taxon>
        <taxon>Alphaproteobacteria</taxon>
        <taxon>Rhodobacterales</taxon>
        <taxon>Paracoccaceae</taxon>
        <taxon>Cereibacter</taxon>
    </lineage>
</organism>
<dbReference type="InterPro" id="IPR027417">
    <property type="entry name" value="P-loop_NTPase"/>
</dbReference>
<reference evidence="1 2" key="1">
    <citation type="submission" date="2018-08" db="EMBL/GenBank/DDBJ databases">
        <title>Draft genome sequence of Rhodobacter sphaeroides FY.</title>
        <authorList>
            <person name="Rayyan A."/>
            <person name="Meyer T.E."/>
            <person name="Kyndt J.A."/>
        </authorList>
    </citation>
    <scope>NUCLEOTIDE SEQUENCE [LARGE SCALE GENOMIC DNA]</scope>
    <source>
        <strain evidence="1 2">FY</strain>
    </source>
</reference>
<dbReference type="SUPFAM" id="SSF52540">
    <property type="entry name" value="P-loop containing nucleoside triphosphate hydrolases"/>
    <property type="match status" value="1"/>
</dbReference>
<dbReference type="Gene3D" id="3.40.50.300">
    <property type="entry name" value="P-loop containing nucleotide triphosphate hydrolases"/>
    <property type="match status" value="1"/>
</dbReference>
<evidence type="ECO:0000313" key="1">
    <source>
        <dbReference type="EMBL" id="RHZ92147.1"/>
    </source>
</evidence>
<sequence>MTTQLLDRHGARVRPMQRLVGDLAISRARVHEFCGPARRVLAMSLMAHCQGPVIWIHPGWRPERLYPDGMHEFVEPGRMIFARTRRPEDLLWSMEETLRSGAVPLVVVDLIEPPPLTPVRRQHLAAETGSEAAAEMGIDPPLGILLTPGRGGAPGIETRWHMAYAPQDRWRLDRLRSRMEPPAGWILHRGRDGIEIEGRAAD</sequence>
<name>A0AAX1UH13_CERSP</name>
<evidence type="ECO:0000313" key="2">
    <source>
        <dbReference type="Proteomes" id="UP000266305"/>
    </source>
</evidence>
<comment type="caution">
    <text evidence="1">The sequence shown here is derived from an EMBL/GenBank/DDBJ whole genome shotgun (WGS) entry which is preliminary data.</text>
</comment>
<dbReference type="RefSeq" id="WP_119000983.1">
    <property type="nucleotide sequence ID" value="NZ_QWGP01000026.1"/>
</dbReference>
<protein>
    <recommendedName>
        <fullName evidence="3">Protein ImuA</fullName>
    </recommendedName>
</protein>
<proteinExistence type="predicted"/>
<evidence type="ECO:0008006" key="3">
    <source>
        <dbReference type="Google" id="ProtNLM"/>
    </source>
</evidence>
<dbReference type="EMBL" id="QWGP01000026">
    <property type="protein sequence ID" value="RHZ92147.1"/>
    <property type="molecule type" value="Genomic_DNA"/>
</dbReference>